<evidence type="ECO:0000313" key="2">
    <source>
        <dbReference type="Proteomes" id="UP000645555"/>
    </source>
</evidence>
<dbReference type="EMBL" id="BMWD01000043">
    <property type="protein sequence ID" value="GGX95590.1"/>
    <property type="molecule type" value="Genomic_DNA"/>
</dbReference>
<evidence type="ECO:0008006" key="3">
    <source>
        <dbReference type="Google" id="ProtNLM"/>
    </source>
</evidence>
<keyword evidence="2" id="KW-1185">Reference proteome</keyword>
<name>A0A918NTQ5_9ACTN</name>
<proteinExistence type="predicted"/>
<evidence type="ECO:0000313" key="1">
    <source>
        <dbReference type="EMBL" id="GGX95590.1"/>
    </source>
</evidence>
<organism evidence="1 2">
    <name type="scientific">Streptomyces fructofermentans</name>
    <dbReference type="NCBI Taxonomy" id="152141"/>
    <lineage>
        <taxon>Bacteria</taxon>
        <taxon>Bacillati</taxon>
        <taxon>Actinomycetota</taxon>
        <taxon>Actinomycetes</taxon>
        <taxon>Kitasatosporales</taxon>
        <taxon>Streptomycetaceae</taxon>
        <taxon>Streptomyces</taxon>
    </lineage>
</organism>
<sequence length="140" mass="16047">MEWREQVRTAEQISDWDTAISLVSARAECYSADCHAHDNHLWHMDLLVRAERFDQLAELAPTDVHARRRLNRSLHERGMDTALRRRAEAGDSGALYHLVRLLCGKGKLREANEAVESLGPENEYAHRLVADFRRASDGTR</sequence>
<dbReference type="Proteomes" id="UP000645555">
    <property type="component" value="Unassembled WGS sequence"/>
</dbReference>
<accession>A0A918NTQ5</accession>
<comment type="caution">
    <text evidence="1">The sequence shown here is derived from an EMBL/GenBank/DDBJ whole genome shotgun (WGS) entry which is preliminary data.</text>
</comment>
<reference evidence="1" key="2">
    <citation type="submission" date="2020-09" db="EMBL/GenBank/DDBJ databases">
        <authorList>
            <person name="Sun Q."/>
            <person name="Ohkuma M."/>
        </authorList>
    </citation>
    <scope>NUCLEOTIDE SEQUENCE</scope>
    <source>
        <strain evidence="1">JCM 4956</strain>
    </source>
</reference>
<protein>
    <recommendedName>
        <fullName evidence="3">Tetratricopeptide repeat protein</fullName>
    </recommendedName>
</protein>
<dbReference type="AlphaFoldDB" id="A0A918NTQ5"/>
<reference evidence="1" key="1">
    <citation type="journal article" date="2014" name="Int. J. Syst. Evol. Microbiol.">
        <title>Complete genome sequence of Corynebacterium casei LMG S-19264T (=DSM 44701T), isolated from a smear-ripened cheese.</title>
        <authorList>
            <consortium name="US DOE Joint Genome Institute (JGI-PGF)"/>
            <person name="Walter F."/>
            <person name="Albersmeier A."/>
            <person name="Kalinowski J."/>
            <person name="Ruckert C."/>
        </authorList>
    </citation>
    <scope>NUCLEOTIDE SEQUENCE</scope>
    <source>
        <strain evidence="1">JCM 4956</strain>
    </source>
</reference>
<gene>
    <name evidence="1" type="ORF">GCM10010515_72830</name>
</gene>